<feature type="transmembrane region" description="Helical" evidence="6">
    <location>
        <begin position="95"/>
        <end position="125"/>
    </location>
</feature>
<dbReference type="Pfam" id="PF02656">
    <property type="entry name" value="DUF202"/>
    <property type="match status" value="1"/>
</dbReference>
<keyword evidence="2" id="KW-1003">Cell membrane</keyword>
<comment type="subcellular location">
    <subcellularLocation>
        <location evidence="1">Cell membrane</location>
        <topology evidence="1">Multi-pass membrane protein</topology>
    </subcellularLocation>
</comment>
<organism evidence="8 9">
    <name type="scientific">Flavobacterium salmonis</name>
    <dbReference type="NCBI Taxonomy" id="2654844"/>
    <lineage>
        <taxon>Bacteria</taxon>
        <taxon>Pseudomonadati</taxon>
        <taxon>Bacteroidota</taxon>
        <taxon>Flavobacteriia</taxon>
        <taxon>Flavobacteriales</taxon>
        <taxon>Flavobacteriaceae</taxon>
        <taxon>Flavobacterium</taxon>
    </lineage>
</organism>
<accession>A0A6V6Z786</accession>
<dbReference type="InterPro" id="IPR003807">
    <property type="entry name" value="DUF202"/>
</dbReference>
<reference evidence="8 9" key="1">
    <citation type="submission" date="2020-06" db="EMBL/GenBank/DDBJ databases">
        <authorList>
            <person name="Criscuolo A."/>
        </authorList>
    </citation>
    <scope>NUCLEOTIDE SEQUENCE [LARGE SCALE GENOMIC DNA]</scope>
    <source>
        <strain evidence="9">CIP 111411</strain>
    </source>
</reference>
<evidence type="ECO:0000256" key="4">
    <source>
        <dbReference type="ARBA" id="ARBA00022989"/>
    </source>
</evidence>
<sequence length="133" mass="15175">MDKNKNMINEHMANERTFLSWIRTGIGIMVFGFVIVKFSSFVNQLPASFFQDSTIPKNGFTIFIGIALVFTGALTILLSYFKYKQTHKLLQKGEYLYSTLLLTILTVVIFLMSIIIIAYLIIAAYPLTFQLTD</sequence>
<keyword evidence="3 6" id="KW-0812">Transmembrane</keyword>
<dbReference type="RefSeq" id="WP_180910042.1">
    <property type="nucleotide sequence ID" value="NZ_CAIJDP010000082.1"/>
</dbReference>
<dbReference type="EMBL" id="CAIJDP010000082">
    <property type="protein sequence ID" value="CAD0007416.1"/>
    <property type="molecule type" value="Genomic_DNA"/>
</dbReference>
<evidence type="ECO:0000256" key="5">
    <source>
        <dbReference type="ARBA" id="ARBA00023136"/>
    </source>
</evidence>
<proteinExistence type="predicted"/>
<keyword evidence="9" id="KW-1185">Reference proteome</keyword>
<evidence type="ECO:0000256" key="2">
    <source>
        <dbReference type="ARBA" id="ARBA00022475"/>
    </source>
</evidence>
<evidence type="ECO:0000256" key="6">
    <source>
        <dbReference type="SAM" id="Phobius"/>
    </source>
</evidence>
<evidence type="ECO:0000313" key="9">
    <source>
        <dbReference type="Proteomes" id="UP000530060"/>
    </source>
</evidence>
<feature type="transmembrane region" description="Helical" evidence="6">
    <location>
        <begin position="62"/>
        <end position="83"/>
    </location>
</feature>
<protein>
    <recommendedName>
        <fullName evidence="7">DUF202 domain-containing protein</fullName>
    </recommendedName>
</protein>
<feature type="domain" description="DUF202" evidence="7">
    <location>
        <begin position="11"/>
        <end position="88"/>
    </location>
</feature>
<dbReference type="AlphaFoldDB" id="A0A6V6Z786"/>
<keyword evidence="5 6" id="KW-0472">Membrane</keyword>
<dbReference type="GO" id="GO:0005886">
    <property type="term" value="C:plasma membrane"/>
    <property type="evidence" value="ECO:0007669"/>
    <property type="project" value="UniProtKB-SubCell"/>
</dbReference>
<evidence type="ECO:0000256" key="1">
    <source>
        <dbReference type="ARBA" id="ARBA00004651"/>
    </source>
</evidence>
<keyword evidence="4 6" id="KW-1133">Transmembrane helix</keyword>
<name>A0A6V6Z786_9FLAO</name>
<comment type="caution">
    <text evidence="8">The sequence shown here is derived from an EMBL/GenBank/DDBJ whole genome shotgun (WGS) entry which is preliminary data.</text>
</comment>
<dbReference type="InterPro" id="IPR052053">
    <property type="entry name" value="IM_YidH-like"/>
</dbReference>
<evidence type="ECO:0000313" key="8">
    <source>
        <dbReference type="EMBL" id="CAD0007416.1"/>
    </source>
</evidence>
<dbReference type="PANTHER" id="PTHR34187">
    <property type="entry name" value="FGR18P"/>
    <property type="match status" value="1"/>
</dbReference>
<dbReference type="Proteomes" id="UP000530060">
    <property type="component" value="Unassembled WGS sequence"/>
</dbReference>
<feature type="transmembrane region" description="Helical" evidence="6">
    <location>
        <begin position="21"/>
        <end position="42"/>
    </location>
</feature>
<gene>
    <name evidence="8" type="ORF">FLAT13_03851</name>
</gene>
<dbReference type="PANTHER" id="PTHR34187:SF2">
    <property type="entry name" value="DUF202 DOMAIN-CONTAINING PROTEIN"/>
    <property type="match status" value="1"/>
</dbReference>
<evidence type="ECO:0000256" key="3">
    <source>
        <dbReference type="ARBA" id="ARBA00022692"/>
    </source>
</evidence>
<evidence type="ECO:0000259" key="7">
    <source>
        <dbReference type="Pfam" id="PF02656"/>
    </source>
</evidence>